<dbReference type="AlphaFoldDB" id="A0A9P0FNL5"/>
<feature type="region of interest" description="Disordered" evidence="1">
    <location>
        <begin position="23"/>
        <end position="50"/>
    </location>
</feature>
<keyword evidence="4" id="KW-1185">Reference proteome</keyword>
<feature type="compositionally biased region" description="Pro residues" evidence="1">
    <location>
        <begin position="110"/>
        <end position="138"/>
    </location>
</feature>
<reference evidence="3" key="1">
    <citation type="submission" date="2021-12" db="EMBL/GenBank/DDBJ databases">
        <authorList>
            <person name="King R."/>
        </authorList>
    </citation>
    <scope>NUCLEOTIDE SEQUENCE</scope>
</reference>
<gene>
    <name evidence="3" type="ORF">MELIAE_LOCUS13210</name>
</gene>
<feature type="compositionally biased region" description="Basic and acidic residues" evidence="1">
    <location>
        <begin position="26"/>
        <end position="36"/>
    </location>
</feature>
<evidence type="ECO:0000256" key="1">
    <source>
        <dbReference type="SAM" id="MobiDB-lite"/>
    </source>
</evidence>
<feature type="compositionally biased region" description="Pro residues" evidence="1">
    <location>
        <begin position="268"/>
        <end position="284"/>
    </location>
</feature>
<evidence type="ECO:0000256" key="2">
    <source>
        <dbReference type="SAM" id="SignalP"/>
    </source>
</evidence>
<dbReference type="EMBL" id="OV121140">
    <property type="protein sequence ID" value="CAH0564738.1"/>
    <property type="molecule type" value="Genomic_DNA"/>
</dbReference>
<feature type="region of interest" description="Disordered" evidence="1">
    <location>
        <begin position="336"/>
        <end position="360"/>
    </location>
</feature>
<organism evidence="3 4">
    <name type="scientific">Brassicogethes aeneus</name>
    <name type="common">Rape pollen beetle</name>
    <name type="synonym">Meligethes aeneus</name>
    <dbReference type="NCBI Taxonomy" id="1431903"/>
    <lineage>
        <taxon>Eukaryota</taxon>
        <taxon>Metazoa</taxon>
        <taxon>Ecdysozoa</taxon>
        <taxon>Arthropoda</taxon>
        <taxon>Hexapoda</taxon>
        <taxon>Insecta</taxon>
        <taxon>Pterygota</taxon>
        <taxon>Neoptera</taxon>
        <taxon>Endopterygota</taxon>
        <taxon>Coleoptera</taxon>
        <taxon>Polyphaga</taxon>
        <taxon>Cucujiformia</taxon>
        <taxon>Nitidulidae</taxon>
        <taxon>Meligethinae</taxon>
        <taxon>Brassicogethes</taxon>
    </lineage>
</organism>
<feature type="compositionally biased region" description="Low complexity" evidence="1">
    <location>
        <begin position="158"/>
        <end position="174"/>
    </location>
</feature>
<dbReference type="OrthoDB" id="10663341at2759"/>
<sequence>MLVFQLAIVLSVLCFFNTHAQSSNRRLQEDDPEDRRLNRRRRPCRIGGGKFKHGEGRTFLDWNYQYVNVNYNHNYNIDCSGGGGGKPNKGHHGGGGGGGGFGGFPQTGYFPPPLPPPNPPPVLPPPYYSPPQQAPYPQRPGGAFGNRPFGGLFGSLFQSQSQSQASSNEDSVSQNRPPNVVQGINNAVQNVGMIGQSVVQAGTGIFSSFPQFEWPMFQLPSFDPPQLPSLSEGGGNFGQGLQSFFQGFGDLFNRPASASSPASTGSPSSPPVASPSAPTPVPPTDPDDVIFNDEKPVNEPYDPVQPDAYSNLKPGVIYNKLPNYQNRYEAQKQYNSKYAQNDKFLSPESRSGSRSLRFPE</sequence>
<keyword evidence="2" id="KW-0732">Signal</keyword>
<accession>A0A9P0FNL5</accession>
<dbReference type="Proteomes" id="UP001154078">
    <property type="component" value="Chromosome 9"/>
</dbReference>
<feature type="signal peptide" evidence="2">
    <location>
        <begin position="1"/>
        <end position="20"/>
    </location>
</feature>
<feature type="region of interest" description="Disordered" evidence="1">
    <location>
        <begin position="88"/>
        <end position="145"/>
    </location>
</feature>
<proteinExistence type="predicted"/>
<feature type="chain" id="PRO_5040190045" evidence="2">
    <location>
        <begin position="21"/>
        <end position="360"/>
    </location>
</feature>
<feature type="compositionally biased region" description="Low complexity" evidence="1">
    <location>
        <begin position="255"/>
        <end position="267"/>
    </location>
</feature>
<feature type="region of interest" description="Disordered" evidence="1">
    <location>
        <begin position="158"/>
        <end position="181"/>
    </location>
</feature>
<feature type="compositionally biased region" description="Gly residues" evidence="1">
    <location>
        <begin position="88"/>
        <end position="105"/>
    </location>
</feature>
<evidence type="ECO:0000313" key="4">
    <source>
        <dbReference type="Proteomes" id="UP001154078"/>
    </source>
</evidence>
<feature type="region of interest" description="Disordered" evidence="1">
    <location>
        <begin position="255"/>
        <end position="311"/>
    </location>
</feature>
<name>A0A9P0FNL5_BRAAE</name>
<evidence type="ECO:0000313" key="3">
    <source>
        <dbReference type="EMBL" id="CAH0564738.1"/>
    </source>
</evidence>
<protein>
    <submittedName>
        <fullName evidence="3">Uncharacterized protein</fullName>
    </submittedName>
</protein>